<dbReference type="GO" id="GO:0051603">
    <property type="term" value="P:proteolysis involved in protein catabolic process"/>
    <property type="evidence" value="ECO:0007669"/>
    <property type="project" value="InterPro"/>
</dbReference>
<dbReference type="PANTHER" id="PTHR46235:SF3">
    <property type="entry name" value="PHD FINGER-CONTAINING PROTEIN DDB_G0268158"/>
    <property type="match status" value="1"/>
</dbReference>
<dbReference type="SUPFAM" id="SSF52540">
    <property type="entry name" value="P-loop containing nucleoside triphosphate hydrolases"/>
    <property type="match status" value="1"/>
</dbReference>
<dbReference type="GO" id="GO:0009536">
    <property type="term" value="C:plastid"/>
    <property type="evidence" value="ECO:0007669"/>
    <property type="project" value="UniProtKB-SubCell"/>
</dbReference>
<feature type="compositionally biased region" description="Acidic residues" evidence="7">
    <location>
        <begin position="775"/>
        <end position="785"/>
    </location>
</feature>
<dbReference type="Pfam" id="PF12047">
    <property type="entry name" value="DNMT1-RFD"/>
    <property type="match status" value="1"/>
</dbReference>
<gene>
    <name evidence="9" type="ORF">DM860_018262</name>
</gene>
<dbReference type="EMBL" id="NQVE01000184">
    <property type="protein sequence ID" value="RAL41632.1"/>
    <property type="molecule type" value="Genomic_DNA"/>
</dbReference>
<dbReference type="SMART" id="SM00129">
    <property type="entry name" value="KISc"/>
    <property type="match status" value="1"/>
</dbReference>
<protein>
    <recommendedName>
        <fullName evidence="8">Kinesin motor domain-containing protein</fullName>
    </recommendedName>
</protein>
<feature type="compositionally biased region" description="Basic and acidic residues" evidence="7">
    <location>
        <begin position="1113"/>
        <end position="1128"/>
    </location>
</feature>
<dbReference type="InterPro" id="IPR001353">
    <property type="entry name" value="Proteasome_sua/b"/>
</dbReference>
<evidence type="ECO:0000256" key="6">
    <source>
        <dbReference type="SAM" id="Coils"/>
    </source>
</evidence>
<evidence type="ECO:0000256" key="2">
    <source>
        <dbReference type="ARBA" id="ARBA00004474"/>
    </source>
</evidence>
<keyword evidence="10" id="KW-1185">Reference proteome</keyword>
<dbReference type="SUPFAM" id="SSF56235">
    <property type="entry name" value="N-terminal nucleophile aminohydrolases (Ntn hydrolases)"/>
    <property type="match status" value="1"/>
</dbReference>
<proteinExistence type="inferred from homology"/>
<dbReference type="AlphaFoldDB" id="A0A328D709"/>
<dbReference type="Proteomes" id="UP000249390">
    <property type="component" value="Unassembled WGS sequence"/>
</dbReference>
<evidence type="ECO:0000256" key="1">
    <source>
        <dbReference type="ARBA" id="ARBA00004123"/>
    </source>
</evidence>
<dbReference type="PRINTS" id="PR00380">
    <property type="entry name" value="KINESINHEAVY"/>
</dbReference>
<dbReference type="Gene3D" id="3.60.20.10">
    <property type="entry name" value="Glutamine Phosphoribosylpyrophosphate, subunit 1, domain 1"/>
    <property type="match status" value="1"/>
</dbReference>
<dbReference type="Gene3D" id="3.30.40.10">
    <property type="entry name" value="Zinc/RING finger domain, C3HC4 (zinc finger)"/>
    <property type="match status" value="1"/>
</dbReference>
<dbReference type="InterPro" id="IPR022702">
    <property type="entry name" value="Cytosine_MeTrfase1_RFD"/>
</dbReference>
<dbReference type="PANTHER" id="PTHR46235">
    <property type="entry name" value="PHD FINGER-CONTAINING PROTEIN DDB_G0268158"/>
    <property type="match status" value="1"/>
</dbReference>
<dbReference type="PROSITE" id="PS50067">
    <property type="entry name" value="KINESIN_MOTOR_2"/>
    <property type="match status" value="1"/>
</dbReference>
<name>A0A328D709_9ASTE</name>
<evidence type="ECO:0000256" key="7">
    <source>
        <dbReference type="SAM" id="MobiDB-lite"/>
    </source>
</evidence>
<dbReference type="InterPro" id="IPR013083">
    <property type="entry name" value="Znf_RING/FYVE/PHD"/>
</dbReference>
<evidence type="ECO:0000313" key="10">
    <source>
        <dbReference type="Proteomes" id="UP000249390"/>
    </source>
</evidence>
<comment type="subcellular location">
    <subcellularLocation>
        <location evidence="1">Nucleus</location>
    </subcellularLocation>
    <subcellularLocation>
        <location evidence="2">Plastid</location>
    </subcellularLocation>
</comment>
<comment type="caution">
    <text evidence="9">The sequence shown here is derived from an EMBL/GenBank/DDBJ whole genome shotgun (WGS) entry which is preliminary data.</text>
</comment>
<evidence type="ECO:0000256" key="3">
    <source>
        <dbReference type="ARBA" id="ARBA00023175"/>
    </source>
</evidence>
<feature type="region of interest" description="Disordered" evidence="7">
    <location>
        <begin position="823"/>
        <end position="844"/>
    </location>
</feature>
<comment type="similarity">
    <text evidence="5">Belongs to the TRAFAC class myosin-kinesin ATPase superfamily. Kinesin family.</text>
</comment>
<dbReference type="InterPro" id="IPR001752">
    <property type="entry name" value="Kinesin_motor_dom"/>
</dbReference>
<feature type="region of interest" description="Disordered" evidence="7">
    <location>
        <begin position="760"/>
        <end position="800"/>
    </location>
</feature>
<feature type="coiled-coil region" evidence="6">
    <location>
        <begin position="669"/>
        <end position="696"/>
    </location>
</feature>
<keyword evidence="4" id="KW-0539">Nucleus</keyword>
<dbReference type="GO" id="GO:0005634">
    <property type="term" value="C:nucleus"/>
    <property type="evidence" value="ECO:0007669"/>
    <property type="project" value="UniProtKB-SubCell"/>
</dbReference>
<dbReference type="GO" id="GO:0007018">
    <property type="term" value="P:microtubule-based movement"/>
    <property type="evidence" value="ECO:0007669"/>
    <property type="project" value="InterPro"/>
</dbReference>
<feature type="domain" description="Kinesin motor" evidence="8">
    <location>
        <begin position="479"/>
        <end position="662"/>
    </location>
</feature>
<dbReference type="GO" id="GO:0005839">
    <property type="term" value="C:proteasome core complex"/>
    <property type="evidence" value="ECO:0007669"/>
    <property type="project" value="InterPro"/>
</dbReference>
<dbReference type="InterPro" id="IPR027417">
    <property type="entry name" value="P-loop_NTPase"/>
</dbReference>
<feature type="region of interest" description="Disordered" evidence="7">
    <location>
        <begin position="1098"/>
        <end position="1128"/>
    </location>
</feature>
<dbReference type="Gene3D" id="3.40.850.10">
    <property type="entry name" value="Kinesin motor domain"/>
    <property type="match status" value="1"/>
</dbReference>
<organism evidence="9 10">
    <name type="scientific">Cuscuta australis</name>
    <dbReference type="NCBI Taxonomy" id="267555"/>
    <lineage>
        <taxon>Eukaryota</taxon>
        <taxon>Viridiplantae</taxon>
        <taxon>Streptophyta</taxon>
        <taxon>Embryophyta</taxon>
        <taxon>Tracheophyta</taxon>
        <taxon>Spermatophyta</taxon>
        <taxon>Magnoliopsida</taxon>
        <taxon>eudicotyledons</taxon>
        <taxon>Gunneridae</taxon>
        <taxon>Pentapetalae</taxon>
        <taxon>asterids</taxon>
        <taxon>lamiids</taxon>
        <taxon>Solanales</taxon>
        <taxon>Convolvulaceae</taxon>
        <taxon>Cuscuteae</taxon>
        <taxon>Cuscuta</taxon>
        <taxon>Cuscuta subgen. Grammica</taxon>
        <taxon>Cuscuta sect. Cleistogrammica</taxon>
    </lineage>
</organism>
<dbReference type="InterPro" id="IPR029055">
    <property type="entry name" value="Ntn_hydrolases_N"/>
</dbReference>
<dbReference type="CDD" id="cd01906">
    <property type="entry name" value="proteasome_protease_HslV"/>
    <property type="match status" value="1"/>
</dbReference>
<dbReference type="Pfam" id="PF00227">
    <property type="entry name" value="Proteasome"/>
    <property type="match status" value="1"/>
</dbReference>
<dbReference type="Pfam" id="PF00225">
    <property type="entry name" value="Kinesin"/>
    <property type="match status" value="1"/>
</dbReference>
<dbReference type="GO" id="GO:0005524">
    <property type="term" value="F:ATP binding"/>
    <property type="evidence" value="ECO:0007669"/>
    <property type="project" value="InterPro"/>
</dbReference>
<evidence type="ECO:0000256" key="5">
    <source>
        <dbReference type="PROSITE-ProRule" id="PRU00283"/>
    </source>
</evidence>
<evidence type="ECO:0000259" key="8">
    <source>
        <dbReference type="PROSITE" id="PS50067"/>
    </source>
</evidence>
<evidence type="ECO:0000313" key="9">
    <source>
        <dbReference type="EMBL" id="RAL41632.1"/>
    </source>
</evidence>
<dbReference type="GO" id="GO:0008017">
    <property type="term" value="F:microtubule binding"/>
    <property type="evidence" value="ECO:0007669"/>
    <property type="project" value="InterPro"/>
</dbReference>
<accession>A0A328D709</accession>
<dbReference type="GO" id="GO:0003777">
    <property type="term" value="F:microtubule motor activity"/>
    <property type="evidence" value="ECO:0007669"/>
    <property type="project" value="InterPro"/>
</dbReference>
<sequence length="1144" mass="129001">MASSGDEAEAEIKSLSNYDFVDDDDEPISFSALPVQWKKDELLGGKRKHIFLRGDADNGNMKIYEEVTAWKFDLSSPKPSLWVLHKKKSWILLEKPRKAYEDTIIKTIVVTLHCLHFFRKNPGASLKSLWELLHKVLSFEPKPSENDLVEHIDFISETLKHDELLAKSKVLVTFLKERPTKKKIVDEVKDKTLSGFIVDDLGDESYEGRSDDEEDDQFESVCAICDNGGEIICCEGKCLRSFHATEEAGSDVDPPCESLGLTREQVEVKRVSIVEKGTGEVKEAIHLVNMHTGTTIISIKLPNYIVVAVDSRLSTIEQGILKVYDIGEKLWGLHTPLVGTISGYIQHCVEAIRQFEQEIKQGKVDSLTQAADRLKKIVRNISFTTPNNESSAAQIILPGFDEGRRPRIFGISSFEYEDLIDDRDGYLAGGSGGVYARHILSKRYHPTMSVDDGVELAREAMHWATKNDICTGGEAIICLSQLKDDAKNGFYVENLTEEYVSTYEDVTQILIKGLSSRKVGSTGVNSKSSRSHVVFTCIIESWCKENSSKCFGSSKKSRITLVDLAGFERNLPEDAGKHYVTEGKFLKKSTSQLGRLVNILTEQNSTRVDEAVPYSCSGLTHLLRESLGGNVKLSVICTISQEDKHMSDTMSTLRFGKKVKLMKNEPIINEITEDDVNGLSDQIRLLKEELIRARSSTSNGYFKGQSSTRESLNQLRVSLNRSLILPRFDNNDPKEEEEININADDIKELQIQIDNIRNSHDEGSVMSEPFVSCSEESESEEEEVPERETDLQDPVFSESPKFGNVQRKSIVVASSKTSAKNNEIDFQEGLRTSGLPQEPEKGNRNLQTSLLRSSRIFPGPTESLAASLQRGLQIIDHHQQNSTELMRPSSFDHFAVKQESSSQEEVQDSCLKTWIVPFSQNNNGDKHEFEKDLKEALEREKKLESVYEEQAGKIQKLIQMLSECKCEVQKSDLVEAMDVKNMTQPINSQEKFLEWNGKGEDSNEQEIFKEIQGEVNHSDGGGGGTQCFDAAERDALVKEIKTLRTKLQKAQEKITKAEEEKESLKKQMEKQKRKHKMEMATMKGYLAQSRLPEAALLGKNESESESESMMMMGHHDTKPHSNYDHDDDDQAWREEFGAIYQQDY</sequence>
<dbReference type="InterPro" id="IPR036961">
    <property type="entry name" value="Kinesin_motor_dom_sf"/>
</dbReference>
<evidence type="ECO:0000256" key="4">
    <source>
        <dbReference type="ARBA" id="ARBA00023242"/>
    </source>
</evidence>
<keyword evidence="6" id="KW-0175">Coiled coil</keyword>
<feature type="coiled-coil region" evidence="6">
    <location>
        <begin position="1033"/>
        <end position="1081"/>
    </location>
</feature>
<reference evidence="9 10" key="1">
    <citation type="submission" date="2018-06" db="EMBL/GenBank/DDBJ databases">
        <title>The Genome of Cuscuta australis (Dodder) Provides Insight into the Evolution of Plant Parasitism.</title>
        <authorList>
            <person name="Liu H."/>
        </authorList>
    </citation>
    <scope>NUCLEOTIDE SEQUENCE [LARGE SCALE GENOMIC DNA]</scope>
    <source>
        <strain evidence="10">cv. Yunnan</strain>
        <tissue evidence="9">Vines</tissue>
    </source>
</reference>
<keyword evidence="3" id="KW-0505">Motor protein</keyword>
<comment type="caution">
    <text evidence="5">Lacks conserved residue(s) required for the propagation of feature annotation.</text>
</comment>